<sequence length="130" mass="15541">MFKNLPHGVKISISRSIASAFEQYMNKIQWNEDKYDLNVFMQEWRSYIEKHASWYDKVEDVIKNDGQFHEELAEKINEVLDKVLSEEPSKEQMEELDLLEKELGQEFTYSCKAEAKYLIERLQKQVKKNS</sequence>
<organism evidence="1 2">
    <name type="scientific">Bacillus salitolerans</name>
    <dbReference type="NCBI Taxonomy" id="1437434"/>
    <lineage>
        <taxon>Bacteria</taxon>
        <taxon>Bacillati</taxon>
        <taxon>Bacillota</taxon>
        <taxon>Bacilli</taxon>
        <taxon>Bacillales</taxon>
        <taxon>Bacillaceae</taxon>
        <taxon>Bacillus</taxon>
    </lineage>
</organism>
<accession>A0ABW4LQ84</accession>
<dbReference type="Proteomes" id="UP001597214">
    <property type="component" value="Unassembled WGS sequence"/>
</dbReference>
<comment type="caution">
    <text evidence="1">The sequence shown here is derived from an EMBL/GenBank/DDBJ whole genome shotgun (WGS) entry which is preliminary data.</text>
</comment>
<evidence type="ECO:0008006" key="3">
    <source>
        <dbReference type="Google" id="ProtNLM"/>
    </source>
</evidence>
<evidence type="ECO:0000313" key="1">
    <source>
        <dbReference type="EMBL" id="MFD1737016.1"/>
    </source>
</evidence>
<proteinExistence type="predicted"/>
<evidence type="ECO:0000313" key="2">
    <source>
        <dbReference type="Proteomes" id="UP001597214"/>
    </source>
</evidence>
<keyword evidence="2" id="KW-1185">Reference proteome</keyword>
<reference evidence="2" key="1">
    <citation type="journal article" date="2019" name="Int. J. Syst. Evol. Microbiol.">
        <title>The Global Catalogue of Microorganisms (GCM) 10K type strain sequencing project: providing services to taxonomists for standard genome sequencing and annotation.</title>
        <authorList>
            <consortium name="The Broad Institute Genomics Platform"/>
            <consortium name="The Broad Institute Genome Sequencing Center for Infectious Disease"/>
            <person name="Wu L."/>
            <person name="Ma J."/>
        </authorList>
    </citation>
    <scope>NUCLEOTIDE SEQUENCE [LARGE SCALE GENOMIC DNA]</scope>
    <source>
        <strain evidence="2">CCUG 49339</strain>
    </source>
</reference>
<name>A0ABW4LQ84_9BACI</name>
<dbReference type="RefSeq" id="WP_377928208.1">
    <property type="nucleotide sequence ID" value="NZ_JBHUEM010000014.1"/>
</dbReference>
<dbReference type="EMBL" id="JBHUEM010000014">
    <property type="protein sequence ID" value="MFD1737016.1"/>
    <property type="molecule type" value="Genomic_DNA"/>
</dbReference>
<gene>
    <name evidence="1" type="ORF">ACFSCX_10620</name>
</gene>
<protein>
    <recommendedName>
        <fullName evidence="3">Group-specific protein</fullName>
    </recommendedName>
</protein>